<dbReference type="AlphaFoldDB" id="A0A1X7NKF4"/>
<dbReference type="Proteomes" id="UP000193711">
    <property type="component" value="Unassembled WGS sequence"/>
</dbReference>
<proteinExistence type="predicted"/>
<evidence type="ECO:0000313" key="3">
    <source>
        <dbReference type="EMBL" id="SMH37497.1"/>
    </source>
</evidence>
<dbReference type="InterPro" id="IPR054262">
    <property type="entry name" value="DUF6993"/>
</dbReference>
<organism evidence="3 4">
    <name type="scientific">Rathayibacter oskolensis</name>
    <dbReference type="NCBI Taxonomy" id="1891671"/>
    <lineage>
        <taxon>Bacteria</taxon>
        <taxon>Bacillati</taxon>
        <taxon>Actinomycetota</taxon>
        <taxon>Actinomycetes</taxon>
        <taxon>Micrococcales</taxon>
        <taxon>Microbacteriaceae</taxon>
        <taxon>Rathayibacter</taxon>
    </lineage>
</organism>
<dbReference type="STRING" id="1891671.SAMN06295885_1355"/>
<sequence>MTTRTATAGHTMSRAAAVLMSLLVLSGCTEPAPSEPSASASSSASAETASEAPAAPIALVPGGTADENRPFFEQVLRGVVDADPEAPGLSVVDALVANGFAKESMQLTADETSVGLEADSVQVSVKMSDACLIGQYGPKSGGVHVIVAAPIATGACLVGRTVALDG</sequence>
<accession>A0A1X7NKF4</accession>
<reference evidence="4" key="1">
    <citation type="submission" date="2017-04" db="EMBL/GenBank/DDBJ databases">
        <authorList>
            <person name="Varghese N."/>
            <person name="Submissions S."/>
        </authorList>
    </citation>
    <scope>NUCLEOTIDE SEQUENCE [LARGE SCALE GENOMIC DNA]</scope>
    <source>
        <strain evidence="4">VKM Ac-2121</strain>
    </source>
</reference>
<feature type="domain" description="DUF6993" evidence="2">
    <location>
        <begin position="77"/>
        <end position="159"/>
    </location>
</feature>
<feature type="compositionally biased region" description="Low complexity" evidence="1">
    <location>
        <begin position="30"/>
        <end position="56"/>
    </location>
</feature>
<name>A0A1X7NKF4_9MICO</name>
<keyword evidence="4" id="KW-1185">Reference proteome</keyword>
<dbReference type="RefSeq" id="WP_165759552.1">
    <property type="nucleotide sequence ID" value="NZ_FXBM01000001.1"/>
</dbReference>
<evidence type="ECO:0000256" key="1">
    <source>
        <dbReference type="SAM" id="MobiDB-lite"/>
    </source>
</evidence>
<gene>
    <name evidence="3" type="ORF">SAMN06295885_1355</name>
</gene>
<dbReference type="EMBL" id="FXBM01000001">
    <property type="protein sequence ID" value="SMH37497.1"/>
    <property type="molecule type" value="Genomic_DNA"/>
</dbReference>
<dbReference type="Pfam" id="PF22504">
    <property type="entry name" value="DUF6993"/>
    <property type="match status" value="1"/>
</dbReference>
<feature type="region of interest" description="Disordered" evidence="1">
    <location>
        <begin position="30"/>
        <end position="65"/>
    </location>
</feature>
<dbReference type="PROSITE" id="PS51257">
    <property type="entry name" value="PROKAR_LIPOPROTEIN"/>
    <property type="match status" value="1"/>
</dbReference>
<protein>
    <recommendedName>
        <fullName evidence="2">DUF6993 domain-containing protein</fullName>
    </recommendedName>
</protein>
<evidence type="ECO:0000313" key="4">
    <source>
        <dbReference type="Proteomes" id="UP000193711"/>
    </source>
</evidence>
<evidence type="ECO:0000259" key="2">
    <source>
        <dbReference type="Pfam" id="PF22504"/>
    </source>
</evidence>